<dbReference type="NCBIfam" id="NF041770">
    <property type="entry name" value="CFI_box_CTERM"/>
    <property type="match status" value="1"/>
</dbReference>
<dbReference type="InterPro" id="IPR049886">
    <property type="entry name" value="CFI_box_CTERM_dom"/>
</dbReference>
<sequence length="257" mass="30334">MEIKRLQKELTDLYRTTMDYEFRKATYDNRMDSLRKMYEELLEETAGICDRSEEALESLAACVPEYVAGDLAEQPSKRRKELRSLDHKMNMVSYFLPLMGLAPTEKARQLTQRMVDIWNEKMPEYKIGLSTYEGISGGFRKGLLCYITTAVCRSLGKPDDCYELTALRRYRDDYLLMSDGGRELVEEYYNIAPTIVKRINREKNADEIYRGIWNDYLSPCIRLIEEDRNEECRDVYSQMVRRLEKDYMTGQQEGDER</sequence>
<name>A0A9D1VY66_9FIRM</name>
<dbReference type="Proteomes" id="UP000824243">
    <property type="component" value="Unassembled WGS sequence"/>
</dbReference>
<accession>A0A9D1VY66</accession>
<proteinExistence type="predicted"/>
<dbReference type="AlphaFoldDB" id="A0A9D1VY66"/>
<gene>
    <name evidence="1" type="ORF">H9981_07725</name>
</gene>
<evidence type="ECO:0000313" key="1">
    <source>
        <dbReference type="EMBL" id="HIX48882.1"/>
    </source>
</evidence>
<comment type="caution">
    <text evidence="1">The sequence shown here is derived from an EMBL/GenBank/DDBJ whole genome shotgun (WGS) entry which is preliminary data.</text>
</comment>
<organism evidence="1 2">
    <name type="scientific">Candidatus Mediterraneibacter caccavium</name>
    <dbReference type="NCBI Taxonomy" id="2838661"/>
    <lineage>
        <taxon>Bacteria</taxon>
        <taxon>Bacillati</taxon>
        <taxon>Bacillota</taxon>
        <taxon>Clostridia</taxon>
        <taxon>Lachnospirales</taxon>
        <taxon>Lachnospiraceae</taxon>
        <taxon>Mediterraneibacter</taxon>
    </lineage>
</organism>
<reference evidence="1" key="1">
    <citation type="journal article" date="2021" name="PeerJ">
        <title>Extensive microbial diversity within the chicken gut microbiome revealed by metagenomics and culture.</title>
        <authorList>
            <person name="Gilroy R."/>
            <person name="Ravi A."/>
            <person name="Getino M."/>
            <person name="Pursley I."/>
            <person name="Horton D.L."/>
            <person name="Alikhan N.F."/>
            <person name="Baker D."/>
            <person name="Gharbi K."/>
            <person name="Hall N."/>
            <person name="Watson M."/>
            <person name="Adriaenssens E.M."/>
            <person name="Foster-Nyarko E."/>
            <person name="Jarju S."/>
            <person name="Secka A."/>
            <person name="Antonio M."/>
            <person name="Oren A."/>
            <person name="Chaudhuri R.R."/>
            <person name="La Ragione R."/>
            <person name="Hildebrand F."/>
            <person name="Pallen M.J."/>
        </authorList>
    </citation>
    <scope>NUCLEOTIDE SEQUENCE</scope>
    <source>
        <strain evidence="1">ChiSjej5B23-15282</strain>
    </source>
</reference>
<dbReference type="EMBL" id="DXFA01000137">
    <property type="protein sequence ID" value="HIX48882.1"/>
    <property type="molecule type" value="Genomic_DNA"/>
</dbReference>
<protein>
    <submittedName>
        <fullName evidence="1">Uncharacterized protein</fullName>
    </submittedName>
</protein>
<reference evidence="1" key="2">
    <citation type="submission" date="2021-04" db="EMBL/GenBank/DDBJ databases">
        <authorList>
            <person name="Gilroy R."/>
        </authorList>
    </citation>
    <scope>NUCLEOTIDE SEQUENCE</scope>
    <source>
        <strain evidence="1">ChiSjej5B23-15282</strain>
    </source>
</reference>
<evidence type="ECO:0000313" key="2">
    <source>
        <dbReference type="Proteomes" id="UP000824243"/>
    </source>
</evidence>